<name>A0A388T4X3_9ACTN</name>
<dbReference type="AlphaFoldDB" id="A0A388T4X3"/>
<organism evidence="2 3">
    <name type="scientific">Streptomyces spongiicola</name>
    <dbReference type="NCBI Taxonomy" id="1690221"/>
    <lineage>
        <taxon>Bacteria</taxon>
        <taxon>Bacillati</taxon>
        <taxon>Actinomycetota</taxon>
        <taxon>Actinomycetes</taxon>
        <taxon>Kitasatosporales</taxon>
        <taxon>Streptomycetaceae</taxon>
        <taxon>Streptomyces</taxon>
    </lineage>
</organism>
<gene>
    <name evidence="2" type="ORF">SSP531S_47120</name>
</gene>
<proteinExistence type="predicted"/>
<dbReference type="EMBL" id="BGZL01000016">
    <property type="protein sequence ID" value="GBQ03242.1"/>
    <property type="molecule type" value="Genomic_DNA"/>
</dbReference>
<protein>
    <recommendedName>
        <fullName evidence="4">ATP-grasp-modified RiPP</fullName>
    </recommendedName>
</protein>
<comment type="caution">
    <text evidence="2">The sequence shown here is derived from an EMBL/GenBank/DDBJ whole genome shotgun (WGS) entry which is preliminary data.</text>
</comment>
<feature type="compositionally biased region" description="Acidic residues" evidence="1">
    <location>
        <begin position="152"/>
        <end position="162"/>
    </location>
</feature>
<feature type="region of interest" description="Disordered" evidence="1">
    <location>
        <begin position="1"/>
        <end position="81"/>
    </location>
</feature>
<sequence length="162" mass="17312">MKTPPPAGDDLLTVLPHHPRQAAGTTPPRSDHPPAALGQVEHRPGRVSHRTTRPITQKKGHTMFNHADRFPTGSPLPQGHMTPVPWALRRLAPYPAVEAPQYARVELDARTQTARYLDAAGMVVMAPGHGTSSGTNPPTGTTGQGDRNSDSPDSDTGNDTDQ</sequence>
<evidence type="ECO:0000313" key="2">
    <source>
        <dbReference type="EMBL" id="GBQ03242.1"/>
    </source>
</evidence>
<accession>A0A388T4X3</accession>
<evidence type="ECO:0008006" key="4">
    <source>
        <dbReference type="Google" id="ProtNLM"/>
    </source>
</evidence>
<feature type="region of interest" description="Disordered" evidence="1">
    <location>
        <begin position="127"/>
        <end position="162"/>
    </location>
</feature>
<evidence type="ECO:0000256" key="1">
    <source>
        <dbReference type="SAM" id="MobiDB-lite"/>
    </source>
</evidence>
<dbReference type="InterPro" id="IPR025843">
    <property type="entry name" value="Actino_peptide"/>
</dbReference>
<feature type="compositionally biased region" description="Low complexity" evidence="1">
    <location>
        <begin position="127"/>
        <end position="141"/>
    </location>
</feature>
<evidence type="ECO:0000313" key="3">
    <source>
        <dbReference type="Proteomes" id="UP000265354"/>
    </source>
</evidence>
<dbReference type="NCBIfam" id="TIGR04186">
    <property type="entry name" value="GRASP_targ"/>
    <property type="match status" value="1"/>
</dbReference>
<dbReference type="Proteomes" id="UP000265354">
    <property type="component" value="Unassembled WGS sequence"/>
</dbReference>
<dbReference type="InterPro" id="IPR026496">
    <property type="entry name" value="GRASP_targ"/>
</dbReference>
<feature type="compositionally biased region" description="Basic residues" evidence="1">
    <location>
        <begin position="45"/>
        <end position="61"/>
    </location>
</feature>
<dbReference type="Pfam" id="PF14408">
    <property type="entry name" value="Actino_peptide"/>
    <property type="match status" value="1"/>
</dbReference>
<reference evidence="2 3" key="1">
    <citation type="submission" date="2018-07" db="EMBL/GenBank/DDBJ databases">
        <title>Whole Genome Shotgun Sequence of Streptomyces spongiicola strain 531S.</title>
        <authorList>
            <person name="Dohra H."/>
            <person name="Kodani S."/>
        </authorList>
    </citation>
    <scope>NUCLEOTIDE SEQUENCE [LARGE SCALE GENOMIC DNA]</scope>
    <source>
        <strain evidence="2 3">531S</strain>
    </source>
</reference>